<dbReference type="Ensembl" id="ENSECAT00000099744.1">
    <property type="protein sequence ID" value="ENSECAP00000059715.1"/>
    <property type="gene ID" value="ENSECAG00000053236.1"/>
</dbReference>
<evidence type="ECO:0000313" key="1">
    <source>
        <dbReference type="Ensembl" id="ENSECAP00000059715.1"/>
    </source>
</evidence>
<dbReference type="InterPro" id="IPR036691">
    <property type="entry name" value="Endo/exonu/phosph_ase_sf"/>
</dbReference>
<proteinExistence type="predicted"/>
<reference evidence="1 2" key="1">
    <citation type="journal article" date="2009" name="Science">
        <title>Genome sequence, comparative analysis, and population genetics of the domestic horse.</title>
        <authorList>
            <consortium name="Broad Institute Genome Sequencing Platform"/>
            <consortium name="Broad Institute Whole Genome Assembly Team"/>
            <person name="Wade C.M."/>
            <person name="Giulotto E."/>
            <person name="Sigurdsson S."/>
            <person name="Zoli M."/>
            <person name="Gnerre S."/>
            <person name="Imsland F."/>
            <person name="Lear T.L."/>
            <person name="Adelson D.L."/>
            <person name="Bailey E."/>
            <person name="Bellone R.R."/>
            <person name="Bloecker H."/>
            <person name="Distl O."/>
            <person name="Edgar R.C."/>
            <person name="Garber M."/>
            <person name="Leeb T."/>
            <person name="Mauceli E."/>
            <person name="MacLeod J.N."/>
            <person name="Penedo M.C.T."/>
            <person name="Raison J.M."/>
            <person name="Sharpe T."/>
            <person name="Vogel J."/>
            <person name="Andersson L."/>
            <person name="Antczak D.F."/>
            <person name="Biagi T."/>
            <person name="Binns M.M."/>
            <person name="Chowdhary B.P."/>
            <person name="Coleman S.J."/>
            <person name="Della Valle G."/>
            <person name="Fryc S."/>
            <person name="Guerin G."/>
            <person name="Hasegawa T."/>
            <person name="Hill E.W."/>
            <person name="Jurka J."/>
            <person name="Kiialainen A."/>
            <person name="Lindgren G."/>
            <person name="Liu J."/>
            <person name="Magnani E."/>
            <person name="Mickelson J.R."/>
            <person name="Murray J."/>
            <person name="Nergadze S.G."/>
            <person name="Onofrio R."/>
            <person name="Pedroni S."/>
            <person name="Piras M.F."/>
            <person name="Raudsepp T."/>
            <person name="Rocchi M."/>
            <person name="Roeed K.H."/>
            <person name="Ryder O.A."/>
            <person name="Searle S."/>
            <person name="Skow L."/>
            <person name="Swinburne J.E."/>
            <person name="Syvaenen A.C."/>
            <person name="Tozaki T."/>
            <person name="Valberg S.J."/>
            <person name="Vaudin M."/>
            <person name="White J.R."/>
            <person name="Zody M.C."/>
            <person name="Lander E.S."/>
            <person name="Lindblad-Toh K."/>
        </authorList>
    </citation>
    <scope>NUCLEOTIDE SEQUENCE [LARGE SCALE GENOMIC DNA]</scope>
    <source>
        <strain evidence="1 2">Thoroughbred</strain>
    </source>
</reference>
<dbReference type="Gene3D" id="3.60.10.10">
    <property type="entry name" value="Endonuclease/exonuclease/phosphatase"/>
    <property type="match status" value="1"/>
</dbReference>
<evidence type="ECO:0000313" key="2">
    <source>
        <dbReference type="Proteomes" id="UP000002281"/>
    </source>
</evidence>
<organism evidence="1 2">
    <name type="scientific">Equus caballus</name>
    <name type="common">Horse</name>
    <dbReference type="NCBI Taxonomy" id="9796"/>
    <lineage>
        <taxon>Eukaryota</taxon>
        <taxon>Metazoa</taxon>
        <taxon>Chordata</taxon>
        <taxon>Craniata</taxon>
        <taxon>Vertebrata</taxon>
        <taxon>Euteleostomi</taxon>
        <taxon>Mammalia</taxon>
        <taxon>Eutheria</taxon>
        <taxon>Laurasiatheria</taxon>
        <taxon>Perissodactyla</taxon>
        <taxon>Equidae</taxon>
        <taxon>Equus</taxon>
    </lineage>
</organism>
<sequence length="139" mass="16390">KHGKRILHVNGNQKRTGVAIFISDRIDFKYKTVRRDVERYYITIKDQDLTIINTHALNIRAPKYVKQTLIELKGKIGSNKIIIDFNTPLSTIDTTCRRKINRERFEQHDKPNRPKRHIQIISSTSSKIHILLKYTRNVL</sequence>
<reference evidence="1" key="2">
    <citation type="submission" date="2025-08" db="UniProtKB">
        <authorList>
            <consortium name="Ensembl"/>
        </authorList>
    </citation>
    <scope>IDENTIFICATION</scope>
    <source>
        <strain evidence="1">Thoroughbred</strain>
    </source>
</reference>
<accession>A0A9L0RDJ0</accession>
<dbReference type="SUPFAM" id="SSF56219">
    <property type="entry name" value="DNase I-like"/>
    <property type="match status" value="1"/>
</dbReference>
<reference evidence="1" key="3">
    <citation type="submission" date="2025-09" db="UniProtKB">
        <authorList>
            <consortium name="Ensembl"/>
        </authorList>
    </citation>
    <scope>IDENTIFICATION</scope>
    <source>
        <strain evidence="1">Thoroughbred</strain>
    </source>
</reference>
<keyword evidence="2" id="KW-1185">Reference proteome</keyword>
<name>A0A9L0RDJ0_HORSE</name>
<dbReference type="GeneTree" id="ENSGT00950000183016"/>
<dbReference type="AlphaFoldDB" id="A0A9L0RDJ0"/>
<protein>
    <submittedName>
        <fullName evidence="1">Uncharacterized protein</fullName>
    </submittedName>
</protein>
<dbReference type="Proteomes" id="UP000002281">
    <property type="component" value="Chromosome 2"/>
</dbReference>